<dbReference type="AlphaFoldDB" id="A0AAU9IR46"/>
<evidence type="ECO:0000313" key="2">
    <source>
        <dbReference type="EMBL" id="CAG9316201.1"/>
    </source>
</evidence>
<organism evidence="2 3">
    <name type="scientific">Blepharisma stoltei</name>
    <dbReference type="NCBI Taxonomy" id="1481888"/>
    <lineage>
        <taxon>Eukaryota</taxon>
        <taxon>Sar</taxon>
        <taxon>Alveolata</taxon>
        <taxon>Ciliophora</taxon>
        <taxon>Postciliodesmatophora</taxon>
        <taxon>Heterotrichea</taxon>
        <taxon>Heterotrichida</taxon>
        <taxon>Blepharismidae</taxon>
        <taxon>Blepharisma</taxon>
    </lineage>
</organism>
<name>A0AAU9IR46_9CILI</name>
<gene>
    <name evidence="2" type="ORF">BSTOLATCC_MIC15905</name>
</gene>
<protein>
    <submittedName>
        <fullName evidence="2">Uncharacterized protein</fullName>
    </submittedName>
</protein>
<feature type="region of interest" description="Disordered" evidence="1">
    <location>
        <begin position="52"/>
        <end position="86"/>
    </location>
</feature>
<dbReference type="EMBL" id="CAJZBQ010000015">
    <property type="protein sequence ID" value="CAG9316201.1"/>
    <property type="molecule type" value="Genomic_DNA"/>
</dbReference>
<reference evidence="2" key="1">
    <citation type="submission" date="2021-09" db="EMBL/GenBank/DDBJ databases">
        <authorList>
            <consortium name="AG Swart"/>
            <person name="Singh M."/>
            <person name="Singh A."/>
            <person name="Seah K."/>
            <person name="Emmerich C."/>
        </authorList>
    </citation>
    <scope>NUCLEOTIDE SEQUENCE</scope>
    <source>
        <strain evidence="2">ATCC30299</strain>
    </source>
</reference>
<accession>A0AAU9IR46</accession>
<evidence type="ECO:0000256" key="1">
    <source>
        <dbReference type="SAM" id="MobiDB-lite"/>
    </source>
</evidence>
<comment type="caution">
    <text evidence="2">The sequence shown here is derived from an EMBL/GenBank/DDBJ whole genome shotgun (WGS) entry which is preliminary data.</text>
</comment>
<keyword evidence="3" id="KW-1185">Reference proteome</keyword>
<proteinExistence type="predicted"/>
<evidence type="ECO:0000313" key="3">
    <source>
        <dbReference type="Proteomes" id="UP001162131"/>
    </source>
</evidence>
<dbReference type="Proteomes" id="UP001162131">
    <property type="component" value="Unassembled WGS sequence"/>
</dbReference>
<feature type="compositionally biased region" description="Basic and acidic residues" evidence="1">
    <location>
        <begin position="73"/>
        <end position="86"/>
    </location>
</feature>
<sequence>MDFKSKLKLTGTARMGLCERFASLISEIPDELFNELVDAGKLDDLFDDFSECDDEDSMNGDYGDSDLSFSGEEIGKEDDMKKSDNY</sequence>